<accession>A0A3A6PIS1</accession>
<keyword evidence="2" id="KW-0812">Transmembrane</keyword>
<dbReference type="InterPro" id="IPR012341">
    <property type="entry name" value="6hp_glycosidase-like_sf"/>
</dbReference>
<evidence type="ECO:0000313" key="3">
    <source>
        <dbReference type="EMBL" id="RJX41862.1"/>
    </source>
</evidence>
<keyword evidence="4" id="KW-1185">Reference proteome</keyword>
<dbReference type="InterPro" id="IPR008928">
    <property type="entry name" value="6-hairpin_glycosidase_sf"/>
</dbReference>
<keyword evidence="2" id="KW-0472">Membrane</keyword>
<name>A0A3A6PIS1_9BACL</name>
<comment type="caution">
    <text evidence="3">The sequence shown here is derived from an EMBL/GenBank/DDBJ whole genome shotgun (WGS) entry which is preliminary data.</text>
</comment>
<reference evidence="3 4" key="1">
    <citation type="submission" date="2018-09" db="EMBL/GenBank/DDBJ databases">
        <title>Paenibacillus aracenensis nov. sp. isolated from a cave in southern Spain.</title>
        <authorList>
            <person name="Jurado V."/>
            <person name="Gutierrez-Patricio S."/>
            <person name="Gonzalez-Pimentel J.L."/>
            <person name="Miller A.Z."/>
            <person name="Laiz L."/>
            <person name="Saiz-Jimenez C."/>
        </authorList>
    </citation>
    <scope>NUCLEOTIDE SEQUENCE [LARGE SCALE GENOMIC DNA]</scope>
    <source>
        <strain evidence="3 4">JCM 19203</strain>
    </source>
</reference>
<feature type="transmembrane region" description="Helical" evidence="2">
    <location>
        <begin position="6"/>
        <end position="27"/>
    </location>
</feature>
<organism evidence="3 4">
    <name type="scientific">Paenibacillus pinisoli</name>
    <dbReference type="NCBI Taxonomy" id="1276110"/>
    <lineage>
        <taxon>Bacteria</taxon>
        <taxon>Bacillati</taxon>
        <taxon>Bacillota</taxon>
        <taxon>Bacilli</taxon>
        <taxon>Bacillales</taxon>
        <taxon>Paenibacillaceae</taxon>
        <taxon>Paenibacillus</taxon>
    </lineage>
</organism>
<dbReference type="EMBL" id="QXQB01000001">
    <property type="protein sequence ID" value="RJX41862.1"/>
    <property type="molecule type" value="Genomic_DNA"/>
</dbReference>
<dbReference type="PANTHER" id="PTHR33886:SF8">
    <property type="entry name" value="UNSATURATED RHAMNOGALACTURONAN HYDROLASE (EUROFUNG)"/>
    <property type="match status" value="1"/>
</dbReference>
<dbReference type="Gene3D" id="1.50.10.10">
    <property type="match status" value="1"/>
</dbReference>
<dbReference type="SUPFAM" id="SSF48208">
    <property type="entry name" value="Six-hairpin glycosidases"/>
    <property type="match status" value="1"/>
</dbReference>
<keyword evidence="1" id="KW-0378">Hydrolase</keyword>
<dbReference type="GO" id="GO:0016787">
    <property type="term" value="F:hydrolase activity"/>
    <property type="evidence" value="ECO:0007669"/>
    <property type="project" value="UniProtKB-KW"/>
</dbReference>
<dbReference type="InterPro" id="IPR010905">
    <property type="entry name" value="Glyco_hydro_88"/>
</dbReference>
<gene>
    <name evidence="3" type="ORF">D3P09_06060</name>
</gene>
<evidence type="ECO:0000313" key="4">
    <source>
        <dbReference type="Proteomes" id="UP000267798"/>
    </source>
</evidence>
<keyword evidence="2" id="KW-1133">Transmembrane helix</keyword>
<protein>
    <recommendedName>
        <fullName evidence="5">Glycoside hydrolase family 88 protein</fullName>
    </recommendedName>
</protein>
<dbReference type="Pfam" id="PF07470">
    <property type="entry name" value="Glyco_hydro_88"/>
    <property type="match status" value="1"/>
</dbReference>
<dbReference type="InterPro" id="IPR052043">
    <property type="entry name" value="PolySaccharide_Degr_Enz"/>
</dbReference>
<sequence>MELLSAGWIIAFILMVIIAALSLHDLVPMFGTWLRRIHMGRHEQHESWHSVVAARGARWLNHTPVAKVTDQTRLTVIERLNGRYSAAALQDWQRASLLLGLSELPEESGVKREIERFLAATFTDKGDWRIAPRHVDSAILAYAVMKAPGLQAERYRPALDAVRRLIEEHVGEDGTVRYRNAMREYRYVDTIGFICPFLVAYGMKFGDTSSLELAMRQIREYVKHGFHAGLGIPAHAYDIGTHAPLGLIGWGRGLGWFAIGLIDMWSELPSNHVYKRELRHVVKAFAEAAMKLQQPGGSWSWTVTRRESRPDSSATVTLAWFLVKAAELEELSAPAMKAVEKAMHYLRGVTRKDGAVEFSQGDTKDIGVYSALFGILPFTQGFAIRLGQRYGQSMDGGSELRMAVGAREWSKP</sequence>
<dbReference type="GO" id="GO:0005975">
    <property type="term" value="P:carbohydrate metabolic process"/>
    <property type="evidence" value="ECO:0007669"/>
    <property type="project" value="InterPro"/>
</dbReference>
<dbReference type="PANTHER" id="PTHR33886">
    <property type="entry name" value="UNSATURATED RHAMNOGALACTURONAN HYDROLASE (EUROFUNG)"/>
    <property type="match status" value="1"/>
</dbReference>
<evidence type="ECO:0000256" key="1">
    <source>
        <dbReference type="ARBA" id="ARBA00022801"/>
    </source>
</evidence>
<dbReference type="OrthoDB" id="9807186at2"/>
<evidence type="ECO:0000256" key="2">
    <source>
        <dbReference type="SAM" id="Phobius"/>
    </source>
</evidence>
<dbReference type="AlphaFoldDB" id="A0A3A6PIS1"/>
<evidence type="ECO:0008006" key="5">
    <source>
        <dbReference type="Google" id="ProtNLM"/>
    </source>
</evidence>
<dbReference type="Proteomes" id="UP000267798">
    <property type="component" value="Unassembled WGS sequence"/>
</dbReference>
<proteinExistence type="predicted"/>